<dbReference type="GO" id="GO:0016829">
    <property type="term" value="F:lyase activity"/>
    <property type="evidence" value="ECO:0007669"/>
    <property type="project" value="UniProtKB-KW"/>
</dbReference>
<sequence length="102" mass="11466">MEMTKNLDPFEDAALTTILVVSDMAKSKSFYVDVLGVEIYREYGGDSLVLQFLGNWLLLVSPGGPTEDKPDTHFMPPMDKNSVSQSFTIRVKDCVRSYQVLQ</sequence>
<protein>
    <submittedName>
        <fullName evidence="2">Putative lyase</fullName>
    </submittedName>
</protein>
<dbReference type="InterPro" id="IPR037523">
    <property type="entry name" value="VOC_core"/>
</dbReference>
<dbReference type="Gene3D" id="3.10.180.10">
    <property type="entry name" value="2,3-Dihydroxybiphenyl 1,2-Dioxygenase, domain 1"/>
    <property type="match status" value="1"/>
</dbReference>
<proteinExistence type="predicted"/>
<keyword evidence="3" id="KW-1185">Reference proteome</keyword>
<reference evidence="2 3" key="1">
    <citation type="submission" date="2015-03" db="EMBL/GenBank/DDBJ databases">
        <title>Complete genome sequence of Muricauda lutaonensis CC-HSB-11T, isolated from a coastal hot spring.</title>
        <authorList>
            <person name="Kim K.M."/>
        </authorList>
    </citation>
    <scope>NUCLEOTIDE SEQUENCE [LARGE SCALE GENOMIC DNA]</scope>
    <source>
        <strain evidence="2 3">CC-HSB-11</strain>
    </source>
</reference>
<accession>A0A0D5YQE7</accession>
<dbReference type="KEGG" id="mlt:VC82_417"/>
<name>A0A0D5YQE7_9FLAO</name>
<evidence type="ECO:0000259" key="1">
    <source>
        <dbReference type="PROSITE" id="PS51819"/>
    </source>
</evidence>
<dbReference type="InterPro" id="IPR029068">
    <property type="entry name" value="Glyas_Bleomycin-R_OHBP_Dase"/>
</dbReference>
<keyword evidence="2" id="KW-0456">Lyase</keyword>
<dbReference type="Pfam" id="PF00903">
    <property type="entry name" value="Glyoxalase"/>
    <property type="match status" value="1"/>
</dbReference>
<dbReference type="SUPFAM" id="SSF54593">
    <property type="entry name" value="Glyoxalase/Bleomycin resistance protein/Dihydroxybiphenyl dioxygenase"/>
    <property type="match status" value="1"/>
</dbReference>
<dbReference type="InterPro" id="IPR004360">
    <property type="entry name" value="Glyas_Fos-R_dOase_dom"/>
</dbReference>
<feature type="domain" description="VOC" evidence="1">
    <location>
        <begin position="13"/>
        <end position="102"/>
    </location>
</feature>
<dbReference type="AlphaFoldDB" id="A0A0D5YQE7"/>
<organism evidence="2 3">
    <name type="scientific">Flagellimonas lutaonensis</name>
    <dbReference type="NCBI Taxonomy" id="516051"/>
    <lineage>
        <taxon>Bacteria</taxon>
        <taxon>Pseudomonadati</taxon>
        <taxon>Bacteroidota</taxon>
        <taxon>Flavobacteriia</taxon>
        <taxon>Flavobacteriales</taxon>
        <taxon>Flavobacteriaceae</taxon>
        <taxon>Flagellimonas</taxon>
    </lineage>
</organism>
<evidence type="ECO:0000313" key="2">
    <source>
        <dbReference type="EMBL" id="AKA34098.1"/>
    </source>
</evidence>
<gene>
    <name evidence="2" type="ORF">VC82_417</name>
</gene>
<dbReference type="PROSITE" id="PS51819">
    <property type="entry name" value="VOC"/>
    <property type="match status" value="1"/>
</dbReference>
<evidence type="ECO:0000313" key="3">
    <source>
        <dbReference type="Proteomes" id="UP000032726"/>
    </source>
</evidence>
<dbReference type="Proteomes" id="UP000032726">
    <property type="component" value="Chromosome"/>
</dbReference>
<dbReference type="STRING" id="516051.VC82_417"/>
<dbReference type="HOGENOM" id="CLU_2274192_0_0_10"/>
<dbReference type="EMBL" id="CP011071">
    <property type="protein sequence ID" value="AKA34098.1"/>
    <property type="molecule type" value="Genomic_DNA"/>
</dbReference>